<feature type="domain" description="Protein kinase" evidence="3">
    <location>
        <begin position="282"/>
        <end position="583"/>
    </location>
</feature>
<dbReference type="InterPro" id="IPR011009">
    <property type="entry name" value="Kinase-like_dom_sf"/>
</dbReference>
<dbReference type="PROSITE" id="PS50011">
    <property type="entry name" value="PROTEIN_KINASE_DOM"/>
    <property type="match status" value="1"/>
</dbReference>
<evidence type="ECO:0000256" key="1">
    <source>
        <dbReference type="SAM" id="Phobius"/>
    </source>
</evidence>
<dbReference type="InterPro" id="IPR052611">
    <property type="entry name" value="Plant_RLK_LysM"/>
</dbReference>
<dbReference type="AlphaFoldDB" id="A0A221I0L9"/>
<dbReference type="Pfam" id="PF23457">
    <property type="entry name" value="LysM2_NFP"/>
    <property type="match status" value="1"/>
</dbReference>
<dbReference type="EMBL" id="KY786230">
    <property type="protein sequence ID" value="ASM47276.1"/>
    <property type="molecule type" value="Genomic_DNA"/>
</dbReference>
<organism evidence="4">
    <name type="scientific">Trema levigatum</name>
    <dbReference type="NCBI Taxonomy" id="1184763"/>
    <lineage>
        <taxon>Eukaryota</taxon>
        <taxon>Viridiplantae</taxon>
        <taxon>Streptophyta</taxon>
        <taxon>Embryophyta</taxon>
        <taxon>Tracheophyta</taxon>
        <taxon>Spermatophyta</taxon>
        <taxon>Magnoliopsida</taxon>
        <taxon>eudicotyledons</taxon>
        <taxon>Gunneridae</taxon>
        <taxon>Pentapetalae</taxon>
        <taxon>rosids</taxon>
        <taxon>fabids</taxon>
        <taxon>Rosales</taxon>
        <taxon>Cannabaceae</taxon>
        <taxon>Trema</taxon>
    </lineage>
</organism>
<dbReference type="Pfam" id="PF23446">
    <property type="entry name" value="LysM1_NFP_LYK"/>
    <property type="match status" value="1"/>
</dbReference>
<keyword evidence="1" id="KW-0472">Membrane</keyword>
<dbReference type="PROSITE" id="PS00109">
    <property type="entry name" value="PROTEIN_KINASE_TYR"/>
    <property type="match status" value="1"/>
</dbReference>
<dbReference type="Pfam" id="PF23462">
    <property type="entry name" value="LysM3_NFP"/>
    <property type="match status" value="1"/>
</dbReference>
<accession>A0A221I0L9</accession>
<gene>
    <name evidence="4" type="primary">NFP1</name>
</gene>
<protein>
    <submittedName>
        <fullName evidence="4">Nod factor perception 1</fullName>
    </submittedName>
</protein>
<dbReference type="PANTHER" id="PTHR45927">
    <property type="entry name" value="LYSM-DOMAIN RECEPTOR-LIKE KINASE-RELATED"/>
    <property type="match status" value="1"/>
</dbReference>
<proteinExistence type="predicted"/>
<dbReference type="InterPro" id="IPR001245">
    <property type="entry name" value="Ser-Thr/Tyr_kinase_cat_dom"/>
</dbReference>
<keyword evidence="1" id="KW-0812">Transmembrane</keyword>
<keyword evidence="1" id="KW-1133">Transmembrane helix</keyword>
<dbReference type="GO" id="GO:0004672">
    <property type="term" value="F:protein kinase activity"/>
    <property type="evidence" value="ECO:0007669"/>
    <property type="project" value="InterPro"/>
</dbReference>
<dbReference type="InterPro" id="IPR059144">
    <property type="entry name" value="NFP_LysM3"/>
</dbReference>
<feature type="transmembrane region" description="Helical" evidence="1">
    <location>
        <begin position="241"/>
        <end position="263"/>
    </location>
</feature>
<dbReference type="GO" id="GO:0005524">
    <property type="term" value="F:ATP binding"/>
    <property type="evidence" value="ECO:0007669"/>
    <property type="project" value="InterPro"/>
</dbReference>
<keyword evidence="2" id="KW-0732">Signal</keyword>
<feature type="chain" id="PRO_5012488264" evidence="2">
    <location>
        <begin position="18"/>
        <end position="614"/>
    </location>
</feature>
<evidence type="ECO:0000259" key="3">
    <source>
        <dbReference type="PROSITE" id="PS50011"/>
    </source>
</evidence>
<dbReference type="InterPro" id="IPR056561">
    <property type="entry name" value="NFP_LYK_LysM1"/>
</dbReference>
<feature type="signal peptide" evidence="2">
    <location>
        <begin position="1"/>
        <end position="17"/>
    </location>
</feature>
<name>A0A221I0L9_9ROSA</name>
<sequence length="614" mass="68340">MAISLYLLLFFITHISAESPPTLATNFSCSANSSQPSCKTYVAYFAQPPVFMDLKSISNLFGVSPSSISEASNLVSESTKLAPGQLLLIPLSCSCNGSHYFSNITYNITMGDSYYLVSIHSFENLTNWPLVRDTNPTLNPNLLQIGTKVIFPLYCGCPSKSHSENGIKHLITYVWQPSDDIYRVSAMFNASEVDIITENNYRDFKAAVGYPVLIPVSRLPALSQPPYPSHSHHRNQLKHRWFLIVVISSAGALLILFLATFLFHSTGLYEKKKNLSREDSSLETTDLIQMKNFSQSDTLELQTKQDKLLPGVSGYLGKPIMYELKTIMEATMNFNDQYKIGGSVYRAMINGSFLAVKKAKETVKEELKILQKVNHGNLVKLMGISLDRDGNCFFVYEYAENGSLDKWLNPKSSTSTSSSVGFLSWSQRLNIALDVANGLQYMHEHTQPSIVHKDIRTSNILLDSRFKAKIANFSTARPAASAGMTKVDVFAFGVVLLELLSGRKAMATRENGEIVMLWKEARAVLEEEGKRAEKVREWIDPKLESFYPIDGALSLMTLAKACTQEKASARPSMAEVVFSLSVLTQSFSETLEASWTCTLEGEDFVQIISPIVAR</sequence>
<dbReference type="Pfam" id="PF07714">
    <property type="entry name" value="PK_Tyr_Ser-Thr"/>
    <property type="match status" value="1"/>
</dbReference>
<reference evidence="4" key="1">
    <citation type="journal article" date="2017" name="J. ISSAAS">
        <title>Parallel loss of symbiosis genes in relatives of nitrogen-fixing non-legume Parasponia.</title>
        <authorList>
            <person name="van Velzen R."/>
            <person name="Holmer R."/>
            <person name="Bu F."/>
            <person name="Rutten L."/>
            <person name="Van Zeijl A."/>
            <person name="Liu W."/>
            <person name="Santuari L."/>
            <person name="Cao Q."/>
            <person name="Sharma T."/>
            <person name="Shen D."/>
            <person name="Roswanjaya Y."/>
            <person name="Wardhani T."/>
            <person name="Kalhor M.S."/>
            <person name="Jansen J."/>
            <person name="Van den Hoogen J."/>
            <person name="Gungor B."/>
            <person name="Hartog M."/>
            <person name="Hontelez J."/>
            <person name="Verver J."/>
            <person name="Yang W.-C."/>
            <person name="Schijlen E."/>
            <person name="Repin R."/>
            <person name="Schilthuizen M."/>
            <person name="Schranz E."/>
            <person name="Heidstra R."/>
            <person name="Miyata K."/>
            <person name="Fedorova E."/>
            <person name="Kohlen W."/>
            <person name="Bisseling T."/>
            <person name="Smit S."/>
            <person name="Geurts R."/>
        </authorList>
    </citation>
    <scope>NUCLEOTIDE SEQUENCE</scope>
</reference>
<dbReference type="PANTHER" id="PTHR45927:SF2">
    <property type="entry name" value="SERINE_THREONINE RECEPTOR-LIKE KINASE NFP"/>
    <property type="match status" value="1"/>
</dbReference>
<dbReference type="InterPro" id="IPR008266">
    <property type="entry name" value="Tyr_kinase_AS"/>
</dbReference>
<evidence type="ECO:0000313" key="4">
    <source>
        <dbReference type="EMBL" id="ASM47276.1"/>
    </source>
</evidence>
<dbReference type="SUPFAM" id="SSF56112">
    <property type="entry name" value="Protein kinase-like (PK-like)"/>
    <property type="match status" value="1"/>
</dbReference>
<dbReference type="InterPro" id="IPR059143">
    <property type="entry name" value="NFP_LysM2"/>
</dbReference>
<dbReference type="Gene3D" id="3.30.200.20">
    <property type="entry name" value="Phosphorylase Kinase, domain 1"/>
    <property type="match status" value="1"/>
</dbReference>
<dbReference type="Gene3D" id="1.10.510.10">
    <property type="entry name" value="Transferase(Phosphotransferase) domain 1"/>
    <property type="match status" value="2"/>
</dbReference>
<evidence type="ECO:0000256" key="2">
    <source>
        <dbReference type="SAM" id="SignalP"/>
    </source>
</evidence>
<dbReference type="InterPro" id="IPR000719">
    <property type="entry name" value="Prot_kinase_dom"/>
</dbReference>